<dbReference type="Pfam" id="PF26355">
    <property type="entry name" value="HTH_VMAP-M9"/>
    <property type="match status" value="1"/>
</dbReference>
<sequence>MKFEEIQEILNGQLLKLENRCLNETEKLLLRGLWQKKSYQEIAQENGYSSSYLANVVAPVLYDRVSQLIGETVNKKNFLPRLQSHFSNSTSSQYRSQEYLQNERPEYPDAPIPYNSPYYLKQRNLEAKIIEEIDRSGALVRIKAPKKWGKTSLLLTILEACQQQFGYQIVSLDLQKADQNIIADFNKLLRWICRNCARQLNLEAKLDDYWDEDIGIKMSWTIYFEEYILREIKQPLVLALDEVHRVFEHPKVAEDFLPLIRACYEESKRSSLWQKLRLIIVQSTESYVSLRLEQSPFNVGLPIELQGFDQEQVAELAKKYQLNELAINEIQQLIDLVGGHPALIHLAIYHLSQERITMPDLIKSATTSTGIYSSHLQLHWVTLQKQPELADVFQQICQGNQPMIVNPIIAYKLNSMGLIKLRENQAIVSCQLYQKYFRSQYTGSV</sequence>
<gene>
    <name evidence="2" type="ORF">N44_00476</name>
</gene>
<protein>
    <submittedName>
        <fullName evidence="2">WD40 repeat protein</fullName>
    </submittedName>
</protein>
<evidence type="ECO:0000313" key="2">
    <source>
        <dbReference type="EMBL" id="GAL92188.1"/>
    </source>
</evidence>
<dbReference type="InterPro" id="IPR027417">
    <property type="entry name" value="P-loop_NTPase"/>
</dbReference>
<proteinExistence type="predicted"/>
<feature type="domain" description="vWA-MoxR associated protein N-terminal HTH" evidence="1">
    <location>
        <begin position="1"/>
        <end position="82"/>
    </location>
</feature>
<accession>A0A0A1VRV2</accession>
<comment type="caution">
    <text evidence="2">The sequence shown here is derived from an EMBL/GenBank/DDBJ whole genome shotgun (WGS) entry which is preliminary data.</text>
</comment>
<reference evidence="3" key="1">
    <citation type="journal article" date="2015" name="Genome">
        <title>Whole Genome Sequence of the Non-Microcystin-Producing Microcystis aeruginosa Strain NIES-44.</title>
        <authorList>
            <person name="Okano K."/>
            <person name="Miyata N."/>
            <person name="Ozaki Y."/>
        </authorList>
    </citation>
    <scope>NUCLEOTIDE SEQUENCE [LARGE SCALE GENOMIC DNA]</scope>
    <source>
        <strain evidence="3">NIES-44</strain>
    </source>
</reference>
<dbReference type="RefSeq" id="WP_045357886.1">
    <property type="nucleotide sequence ID" value="NZ_BBPA01000019.1"/>
</dbReference>
<dbReference type="InterPro" id="IPR058651">
    <property type="entry name" value="HTH_VMAP-M9"/>
</dbReference>
<dbReference type="Gene3D" id="3.40.50.300">
    <property type="entry name" value="P-loop containing nucleotide triphosphate hydrolases"/>
    <property type="match status" value="1"/>
</dbReference>
<organism evidence="2 3">
    <name type="scientific">Microcystis aeruginosa NIES-44</name>
    <dbReference type="NCBI Taxonomy" id="449439"/>
    <lineage>
        <taxon>Bacteria</taxon>
        <taxon>Bacillati</taxon>
        <taxon>Cyanobacteriota</taxon>
        <taxon>Cyanophyceae</taxon>
        <taxon>Oscillatoriophycideae</taxon>
        <taxon>Chroococcales</taxon>
        <taxon>Microcystaceae</taxon>
        <taxon>Microcystis</taxon>
    </lineage>
</organism>
<dbReference type="EMBL" id="BBPA01000019">
    <property type="protein sequence ID" value="GAL92188.1"/>
    <property type="molecule type" value="Genomic_DNA"/>
</dbReference>
<dbReference type="Proteomes" id="UP000030321">
    <property type="component" value="Unassembled WGS sequence"/>
</dbReference>
<evidence type="ECO:0000313" key="3">
    <source>
        <dbReference type="Proteomes" id="UP000030321"/>
    </source>
</evidence>
<evidence type="ECO:0000259" key="1">
    <source>
        <dbReference type="Pfam" id="PF26355"/>
    </source>
</evidence>
<dbReference type="Pfam" id="PF14516">
    <property type="entry name" value="AAA_35"/>
    <property type="match status" value="1"/>
</dbReference>
<name>A0A0A1VRV2_MICAE</name>
<dbReference type="AlphaFoldDB" id="A0A0A1VRV2"/>
<dbReference type="SUPFAM" id="SSF52540">
    <property type="entry name" value="P-loop containing nucleoside triphosphate hydrolases"/>
    <property type="match status" value="1"/>
</dbReference>